<keyword evidence="1" id="KW-0175">Coiled coil</keyword>
<feature type="region of interest" description="Disordered" evidence="2">
    <location>
        <begin position="136"/>
        <end position="166"/>
    </location>
</feature>
<feature type="coiled-coil region" evidence="1">
    <location>
        <begin position="577"/>
        <end position="608"/>
    </location>
</feature>
<gene>
    <name evidence="3" type="ORF">LTR09_008462</name>
</gene>
<feature type="compositionally biased region" description="Basic and acidic residues" evidence="2">
    <location>
        <begin position="64"/>
        <end position="82"/>
    </location>
</feature>
<feature type="compositionally biased region" description="Polar residues" evidence="2">
    <location>
        <begin position="462"/>
        <end position="480"/>
    </location>
</feature>
<reference evidence="3" key="1">
    <citation type="submission" date="2023-04" db="EMBL/GenBank/DDBJ databases">
        <title>Black Yeasts Isolated from many extreme environments.</title>
        <authorList>
            <person name="Coleine C."/>
            <person name="Stajich J.E."/>
            <person name="Selbmann L."/>
        </authorList>
    </citation>
    <scope>NUCLEOTIDE SEQUENCE</scope>
    <source>
        <strain evidence="3">CCFEE 5312</strain>
    </source>
</reference>
<feature type="compositionally biased region" description="Basic and acidic residues" evidence="2">
    <location>
        <begin position="216"/>
        <end position="256"/>
    </location>
</feature>
<evidence type="ECO:0000313" key="4">
    <source>
        <dbReference type="Proteomes" id="UP001271007"/>
    </source>
</evidence>
<feature type="compositionally biased region" description="Basic and acidic residues" evidence="2">
    <location>
        <begin position="181"/>
        <end position="207"/>
    </location>
</feature>
<sequence>MSKDTNAAIEFDDETIDRKLFIDTYSKKNSYAAAEGGQPDRIDSWSKSEATTAVEHTRVAADAVRDGGSGKKVTESGVKGEGEALDTDNGSLESGTAWLAQKRADVKEQEMLAEEAERKAVKSTGRLTTYAIVPNVAVRDWPDGAQPSDQNDDARKNQLDSQEEDIVGYLDEIKAAAYDLRGEETRVSQREEETFQRDRASRQRDFASHQLNTASRRREDAASDREEAAMDREDEARQREEAVSDREKEADRRDSEAAAIKEATKLFMSELTVEDRQKLEGITSSAVHEYLRQHGEEALREDVASVRTRQAGMTTSGDSSFVLRDVLLGPNAAPTAHTSPSPHTGSSTSQLSGRDFLPGSPTEKPMSCHFAPILDGVRNHFVRATGGYAIEYGRRLNLQNAYPSLAHQRAALSKLPVRSAVNRHLTTTASADLGEHQQGEMGGTGVVTENSETGDEEVGQGLSATSSQGTTHESAASQVAVQHADGDERTSRNFEPSHFTPAVQLQNTMITAIPPSPSTKQQAIVAASTVLASPTYEQRDRTMSAAAMPNVDQASPNSTMEAGRDLALSIGAREKAVTEKEQQVKGEKEAVAEERQQLQAEKEAFAKEKPALHGPAEASPTVDPKTQKLLDEYDAGINDLKTGINKATANLETGVQAALDSSTAASSINSGAGQTVGPFSRGTTTLTAESGTDGEGGDQETLELQHLGIPLQHYQAMNGGSSTWTMKGTGDEVQNWVDDMLEKHHGKEGSGEEEAVDGSGKVLTLVTMRFDECINKTALARLKAARSPHQQESSYTATPPTPNTSTDQNTRLIQTRQIQSRRYVPRTQQSYVRIICSPSQLLTFLQSKMSKKEIQPICTAETTAFKDSHPTELVAAIGDPDIYDPTDPLGAVRYLNSLSTTTIANSSPQLKQIINDLKTMMQGTAQREADRDTEIAQLQARVQEGAADRATMQAQIETLQDAVGMVGANISSLEAAVAGAGLRVKGGEEGNEGEMCVADGETSNGGQMQGILQTDEKLIQAVMAIAAGTSNGESSKGQ</sequence>
<name>A0AAJ0DAJ6_9PEZI</name>
<feature type="region of interest" description="Disordered" evidence="2">
    <location>
        <begin position="181"/>
        <end position="257"/>
    </location>
</feature>
<dbReference type="AlphaFoldDB" id="A0AAJ0DAJ6"/>
<dbReference type="Proteomes" id="UP001271007">
    <property type="component" value="Unassembled WGS sequence"/>
</dbReference>
<feature type="region of interest" description="Disordered" evidence="2">
    <location>
        <begin position="332"/>
        <end position="363"/>
    </location>
</feature>
<organism evidence="3 4">
    <name type="scientific">Extremus antarcticus</name>
    <dbReference type="NCBI Taxonomy" id="702011"/>
    <lineage>
        <taxon>Eukaryota</taxon>
        <taxon>Fungi</taxon>
        <taxon>Dikarya</taxon>
        <taxon>Ascomycota</taxon>
        <taxon>Pezizomycotina</taxon>
        <taxon>Dothideomycetes</taxon>
        <taxon>Dothideomycetidae</taxon>
        <taxon>Mycosphaerellales</taxon>
        <taxon>Extremaceae</taxon>
        <taxon>Extremus</taxon>
    </lineage>
</organism>
<feature type="region of interest" description="Disordered" evidence="2">
    <location>
        <begin position="784"/>
        <end position="809"/>
    </location>
</feature>
<accession>A0AAJ0DAJ6</accession>
<evidence type="ECO:0000256" key="1">
    <source>
        <dbReference type="SAM" id="Coils"/>
    </source>
</evidence>
<protein>
    <submittedName>
        <fullName evidence="3">Uncharacterized protein</fullName>
    </submittedName>
</protein>
<feature type="region of interest" description="Disordered" evidence="2">
    <location>
        <begin position="666"/>
        <end position="699"/>
    </location>
</feature>
<feature type="region of interest" description="Disordered" evidence="2">
    <location>
        <begin position="428"/>
        <end position="495"/>
    </location>
</feature>
<proteinExistence type="predicted"/>
<feature type="compositionally biased region" description="Polar residues" evidence="2">
    <location>
        <begin position="788"/>
        <end position="809"/>
    </location>
</feature>
<feature type="region of interest" description="Disordered" evidence="2">
    <location>
        <begin position="64"/>
        <end position="91"/>
    </location>
</feature>
<feature type="compositionally biased region" description="Polar residues" evidence="2">
    <location>
        <begin position="681"/>
        <end position="690"/>
    </location>
</feature>
<dbReference type="EMBL" id="JAWDJX010000033">
    <property type="protein sequence ID" value="KAK3050313.1"/>
    <property type="molecule type" value="Genomic_DNA"/>
</dbReference>
<evidence type="ECO:0000256" key="2">
    <source>
        <dbReference type="SAM" id="MobiDB-lite"/>
    </source>
</evidence>
<feature type="compositionally biased region" description="Low complexity" evidence="2">
    <location>
        <begin position="332"/>
        <end position="349"/>
    </location>
</feature>
<keyword evidence="4" id="KW-1185">Reference proteome</keyword>
<comment type="caution">
    <text evidence="3">The sequence shown here is derived from an EMBL/GenBank/DDBJ whole genome shotgun (WGS) entry which is preliminary data.</text>
</comment>
<evidence type="ECO:0000313" key="3">
    <source>
        <dbReference type="EMBL" id="KAK3050313.1"/>
    </source>
</evidence>